<keyword evidence="1" id="KW-0812">Transmembrane</keyword>
<gene>
    <name evidence="2" type="ORF">CBP31_00445</name>
</gene>
<keyword evidence="1" id="KW-0472">Membrane</keyword>
<protein>
    <recommendedName>
        <fullName evidence="4">MSHA biogenesis protein MshO</fullName>
    </recommendedName>
</protein>
<keyword evidence="1" id="KW-1133">Transmembrane helix</keyword>
<dbReference type="KEGG" id="opf:CBP31_00445"/>
<proteinExistence type="predicted"/>
<dbReference type="InterPro" id="IPR012902">
    <property type="entry name" value="N_methyl_site"/>
</dbReference>
<dbReference type="NCBIfam" id="TIGR02532">
    <property type="entry name" value="IV_pilin_GFxxxE"/>
    <property type="match status" value="1"/>
</dbReference>
<evidence type="ECO:0000313" key="3">
    <source>
        <dbReference type="Proteomes" id="UP000243937"/>
    </source>
</evidence>
<dbReference type="SUPFAM" id="SSF54523">
    <property type="entry name" value="Pili subunits"/>
    <property type="match status" value="1"/>
</dbReference>
<feature type="transmembrane region" description="Helical" evidence="1">
    <location>
        <begin position="12"/>
        <end position="34"/>
    </location>
</feature>
<accession>A0A1Y0D194</accession>
<reference evidence="2 3" key="1">
    <citation type="journal article" date="2014" name="Int. J. Syst. Evol. Microbiol.">
        <title>Oceanisphaera profunda sp. nov., a marine bacterium isolated from deep-sea sediment, and emended description of the genus Oceanisphaera.</title>
        <authorList>
            <person name="Xu Z."/>
            <person name="Zhang X.Y."/>
            <person name="Su H.N."/>
            <person name="Yu Z.C."/>
            <person name="Liu C."/>
            <person name="Li H."/>
            <person name="Chen X.L."/>
            <person name="Song X.Y."/>
            <person name="Xie B.B."/>
            <person name="Qin Q.L."/>
            <person name="Zhou B.C."/>
            <person name="Shi M."/>
            <person name="Huang Y."/>
            <person name="Zhang Y.Z."/>
        </authorList>
    </citation>
    <scope>NUCLEOTIDE SEQUENCE [LARGE SCALE GENOMIC DNA]</scope>
    <source>
        <strain evidence="2 3">SM1222</strain>
    </source>
</reference>
<name>A0A1Y0D194_9GAMM</name>
<dbReference type="OrthoDB" id="9788802at2"/>
<dbReference type="Proteomes" id="UP000243937">
    <property type="component" value="Chromosome"/>
</dbReference>
<organism evidence="2 3">
    <name type="scientific">Oceanisphaera profunda</name>
    <dbReference type="NCBI Taxonomy" id="1416627"/>
    <lineage>
        <taxon>Bacteria</taxon>
        <taxon>Pseudomonadati</taxon>
        <taxon>Pseudomonadota</taxon>
        <taxon>Gammaproteobacteria</taxon>
        <taxon>Aeromonadales</taxon>
        <taxon>Aeromonadaceae</taxon>
        <taxon>Oceanisphaera</taxon>
    </lineage>
</organism>
<dbReference type="EMBL" id="CP021377">
    <property type="protein sequence ID" value="ART81288.1"/>
    <property type="molecule type" value="Genomic_DNA"/>
</dbReference>
<evidence type="ECO:0000313" key="2">
    <source>
        <dbReference type="EMBL" id="ART81288.1"/>
    </source>
</evidence>
<evidence type="ECO:0000256" key="1">
    <source>
        <dbReference type="SAM" id="Phobius"/>
    </source>
</evidence>
<evidence type="ECO:0008006" key="4">
    <source>
        <dbReference type="Google" id="ProtNLM"/>
    </source>
</evidence>
<dbReference type="InterPro" id="IPR045584">
    <property type="entry name" value="Pilin-like"/>
</dbReference>
<dbReference type="PROSITE" id="PS00409">
    <property type="entry name" value="PROKAR_NTER_METHYL"/>
    <property type="match status" value="1"/>
</dbReference>
<dbReference type="RefSeq" id="WP_087034370.1">
    <property type="nucleotide sequence ID" value="NZ_CP021377.1"/>
</dbReference>
<sequence length="270" mass="29898">MSPPIKSATRQRGFTLIELVIAMAIMGVVSVFSIKFITNSVGIYQQGKDREQLMSDIRFGIERLNREVRNAVPGSLRIEDTDANEQTTSGACVRFWPIDTARRYKNIVLGSSETTVIIPDHELTIKIDDAWIIISPLGLDSSTQLCPDNDCAVAIASGSVDDTDPSQRKFSFPEKPQFSLVSTKRVFFAKNQVRYCITPQAWLTRSQTDIGSNFSSAVLMAEHISAGNFSKGSNEGEDADLYSQLTFDLTASKNNEAISFSHKIRLYNAP</sequence>
<dbReference type="Pfam" id="PF07963">
    <property type="entry name" value="N_methyl"/>
    <property type="match status" value="1"/>
</dbReference>
<keyword evidence="3" id="KW-1185">Reference proteome</keyword>
<dbReference type="AlphaFoldDB" id="A0A1Y0D194"/>